<dbReference type="PANTHER" id="PTHR35796">
    <property type="entry name" value="HYPOTHETICAL CYTOSOLIC PROTEIN"/>
    <property type="match status" value="1"/>
</dbReference>
<dbReference type="InterPro" id="IPR037063">
    <property type="entry name" value="PHb_sf"/>
</dbReference>
<dbReference type="PANTHER" id="PTHR35796:SF3">
    <property type="entry name" value="BHLH DOMAIN-CONTAINING PROTEIN"/>
    <property type="match status" value="1"/>
</dbReference>
<proteinExistence type="predicted"/>
<dbReference type="InterPro" id="IPR012544">
    <property type="entry name" value="PHb"/>
</dbReference>
<dbReference type="SUPFAM" id="SSF50729">
    <property type="entry name" value="PH domain-like"/>
    <property type="match status" value="1"/>
</dbReference>
<reference evidence="2" key="1">
    <citation type="submission" date="2021-01" db="EMBL/GenBank/DDBJ databases">
        <authorList>
            <person name="Corre E."/>
            <person name="Pelletier E."/>
            <person name="Niang G."/>
            <person name="Scheremetjew M."/>
            <person name="Finn R."/>
            <person name="Kale V."/>
            <person name="Holt S."/>
            <person name="Cochrane G."/>
            <person name="Meng A."/>
            <person name="Brown T."/>
            <person name="Cohen L."/>
        </authorList>
    </citation>
    <scope>NUCLEOTIDE SEQUENCE</scope>
    <source>
        <strain evidence="2">CCAP 955/1</strain>
    </source>
</reference>
<sequence>MFNKIGASITGTGDNCECVHRDQMAQQHSSKFLLHDETPFIYLKSAKEDHIFTDRAYIAVRGESTVGQKKLTYRFDYFIHHISNVMFETAGMGVTDKDCELKFTIGGQGVSIDIRKSEQETGILYYRALTALANAQARETQQMNLFNQVNSKITLSAAELTTVHNQTVANAQAALNQFAPTSYAQVLQVYIK</sequence>
<feature type="domain" description="Bacterial Pleckstrin homology" evidence="1">
    <location>
        <begin position="23"/>
        <end position="121"/>
    </location>
</feature>
<name>A0A7S3HN79_9STRA</name>
<evidence type="ECO:0000313" key="2">
    <source>
        <dbReference type="EMBL" id="CAE0299331.1"/>
    </source>
</evidence>
<gene>
    <name evidence="2" type="ORF">SELO1098_LOCUS28185</name>
</gene>
<protein>
    <recommendedName>
        <fullName evidence="1">Bacterial Pleckstrin homology domain-containing protein</fullName>
    </recommendedName>
</protein>
<dbReference type="EMBL" id="HBIC01054826">
    <property type="protein sequence ID" value="CAE0299331.1"/>
    <property type="molecule type" value="Transcribed_RNA"/>
</dbReference>
<dbReference type="Pfam" id="PF08000">
    <property type="entry name" value="bPH_1"/>
    <property type="match status" value="1"/>
</dbReference>
<dbReference type="AlphaFoldDB" id="A0A7S3HN79"/>
<dbReference type="Gene3D" id="2.30.29.50">
    <property type="entry name" value="Bacterial Pleckstrin homology domain"/>
    <property type="match status" value="1"/>
</dbReference>
<organism evidence="2">
    <name type="scientific">Spumella elongata</name>
    <dbReference type="NCBI Taxonomy" id="89044"/>
    <lineage>
        <taxon>Eukaryota</taxon>
        <taxon>Sar</taxon>
        <taxon>Stramenopiles</taxon>
        <taxon>Ochrophyta</taxon>
        <taxon>Chrysophyceae</taxon>
        <taxon>Chromulinales</taxon>
        <taxon>Chromulinaceae</taxon>
        <taxon>Spumella</taxon>
    </lineage>
</organism>
<accession>A0A7S3HN79</accession>
<evidence type="ECO:0000259" key="1">
    <source>
        <dbReference type="Pfam" id="PF08000"/>
    </source>
</evidence>